<evidence type="ECO:0000313" key="4">
    <source>
        <dbReference type="EMBL" id="ELR69542.1"/>
    </source>
</evidence>
<evidence type="ECO:0000259" key="3">
    <source>
        <dbReference type="Pfam" id="PF13205"/>
    </source>
</evidence>
<dbReference type="PATRIC" id="fig|1237149.3.peg.4398"/>
<feature type="domain" description="Glycoamylase-like" evidence="2">
    <location>
        <begin position="424"/>
        <end position="638"/>
    </location>
</feature>
<evidence type="ECO:0000256" key="1">
    <source>
        <dbReference type="ARBA" id="ARBA00022729"/>
    </source>
</evidence>
<gene>
    <name evidence="4" type="ORF">C900_04930</name>
</gene>
<dbReference type="AlphaFoldDB" id="L8JQ86"/>
<dbReference type="Gene3D" id="1.50.10.140">
    <property type="match status" value="1"/>
</dbReference>
<feature type="domain" description="SbsA Ig-like" evidence="3">
    <location>
        <begin position="48"/>
        <end position="134"/>
    </location>
</feature>
<dbReference type="EMBL" id="AMZN01000071">
    <property type="protein sequence ID" value="ELR69542.1"/>
    <property type="molecule type" value="Genomic_DNA"/>
</dbReference>
<evidence type="ECO:0000259" key="2">
    <source>
        <dbReference type="Pfam" id="PF10091"/>
    </source>
</evidence>
<name>L8JQ86_9BACT</name>
<dbReference type="STRING" id="1237149.C900_04930"/>
<dbReference type="InterPro" id="IPR032812">
    <property type="entry name" value="SbsA_Ig"/>
</dbReference>
<dbReference type="Pfam" id="PF13205">
    <property type="entry name" value="Big_5"/>
    <property type="match status" value="1"/>
</dbReference>
<dbReference type="OrthoDB" id="5937621at2"/>
<evidence type="ECO:0000313" key="5">
    <source>
        <dbReference type="Proteomes" id="UP000011135"/>
    </source>
</evidence>
<proteinExistence type="predicted"/>
<dbReference type="InterPro" id="IPR019282">
    <property type="entry name" value="Glycoamylase-like_cons_dom"/>
</dbReference>
<protein>
    <recommendedName>
        <fullName evidence="6">Glycoamylase-like domain-containing protein</fullName>
    </recommendedName>
</protein>
<dbReference type="RefSeq" id="WP_009582084.1">
    <property type="nucleotide sequence ID" value="NZ_AMZN01000071.1"/>
</dbReference>
<keyword evidence="1" id="KW-0732">Signal</keyword>
<dbReference type="eggNOG" id="COG5368">
    <property type="taxonomic scope" value="Bacteria"/>
</dbReference>
<dbReference type="Proteomes" id="UP000011135">
    <property type="component" value="Unassembled WGS sequence"/>
</dbReference>
<evidence type="ECO:0008006" key="6">
    <source>
        <dbReference type="Google" id="ProtNLM"/>
    </source>
</evidence>
<comment type="caution">
    <text evidence="4">The sequence shown here is derived from an EMBL/GenBank/DDBJ whole genome shotgun (WGS) entry which is preliminary data.</text>
</comment>
<sequence length="653" mass="72591">MSLKTFFTFILLIIGLNACSDDEDQHTSFELQRASIGGIELSLSGAIAEKAPLDRSIALTFSGVVQEASMANGISVKANDQNISIELTLSSGNTVVIRPSTILASNTVYTIEVSDQLRSEGGAAATPTSVSFKTRPDDLELLSVFIEGEEVVQTLRLSNVPVDLSMTFNFSSAIDKASFEEALTITGFSALNFTPSNGDKTMIISSTTALQHLKKYYLQLSDALLGQDGEPFTGYELNFYTAVDSTPKFPEIPDEELLTKVQEQTFKYFWDFAHPVSGMTRERNTSGDVVTTGGSGFGVMAIVVGIERGFITRQQGVDRLETIVNFLTSADRFHGAWPHWMDGNTGDVIPFSQKDNGGDLVETALMIQGLLTVREYLDDADQQEAAIQEKITQLWEEVDWDWYTRGGEDVLYWHWSPDYGWEMNHQVRGWNEALIVYVLAASSPTHAINADVYHNGWAEDGDIKNGNEYYGITLPLGNGKGGPLFFAHYSFLGLDPRNLEDQYSNYWTQNVNHTLINRAYTAANPLNYVGYGIYSWGLTASDNHQGYAAHSPDNDLGVITPTAALSSMPYTPEYSMDALHHFYYLLGDKLWGQYGFYDAFNFTEQWVADSYLAIDQGPVIIMIENYRTGLLWDLFMSNTEIATGLNKLNFTSY</sequence>
<keyword evidence="5" id="KW-1185">Reference proteome</keyword>
<dbReference type="Pfam" id="PF10091">
    <property type="entry name" value="Glycoamylase"/>
    <property type="match status" value="1"/>
</dbReference>
<organism evidence="4 5">
    <name type="scientific">Fulvivirga imtechensis AK7</name>
    <dbReference type="NCBI Taxonomy" id="1237149"/>
    <lineage>
        <taxon>Bacteria</taxon>
        <taxon>Pseudomonadati</taxon>
        <taxon>Bacteroidota</taxon>
        <taxon>Cytophagia</taxon>
        <taxon>Cytophagales</taxon>
        <taxon>Fulvivirgaceae</taxon>
        <taxon>Fulvivirga</taxon>
    </lineage>
</organism>
<reference evidence="4 5" key="1">
    <citation type="submission" date="2012-12" db="EMBL/GenBank/DDBJ databases">
        <title>Genome assembly of Fulvivirga imtechensis AK7.</title>
        <authorList>
            <person name="Nupur N."/>
            <person name="Khatri I."/>
            <person name="Kumar R."/>
            <person name="Subramanian S."/>
            <person name="Pinnaka A."/>
        </authorList>
    </citation>
    <scope>NUCLEOTIDE SEQUENCE [LARGE SCALE GENOMIC DNA]</scope>
    <source>
        <strain evidence="4 5">AK7</strain>
    </source>
</reference>
<accession>L8JQ86</accession>